<sequence length="149" mass="16999">MLVKPSRLSTYTSKEYKVTLKYPSEWEVNPEYAERYQGNDGFFQLSAISGEGLSIDEVANKDAFHQLKPYGSDPQIIELTLEGLKAEEKARLIVPSADQEEEWNHQAAIILKYPEAVKIGDSLYNYFILWADIKHVEDIGQTVRFTGKP</sequence>
<reference evidence="1 2" key="1">
    <citation type="submission" date="2016-11" db="EMBL/GenBank/DDBJ databases">
        <title>Paenibacillus species isolates.</title>
        <authorList>
            <person name="Beno S.M."/>
        </authorList>
    </citation>
    <scope>NUCLEOTIDE SEQUENCE [LARGE SCALE GENOMIC DNA]</scope>
    <source>
        <strain evidence="1 2">FSL H7-0443</strain>
    </source>
</reference>
<organism evidence="1 2">
    <name type="scientific">Paenibacillus odorifer</name>
    <dbReference type="NCBI Taxonomy" id="189426"/>
    <lineage>
        <taxon>Bacteria</taxon>
        <taxon>Bacillati</taxon>
        <taxon>Bacillota</taxon>
        <taxon>Bacilli</taxon>
        <taxon>Bacillales</taxon>
        <taxon>Paenibacillaceae</taxon>
        <taxon>Paenibacillus</taxon>
    </lineage>
</organism>
<dbReference type="Proteomes" id="UP000187425">
    <property type="component" value="Unassembled WGS sequence"/>
</dbReference>
<dbReference type="EMBL" id="MPTW01000022">
    <property type="protein sequence ID" value="OME65026.1"/>
    <property type="molecule type" value="Genomic_DNA"/>
</dbReference>
<evidence type="ECO:0000313" key="2">
    <source>
        <dbReference type="Proteomes" id="UP000187425"/>
    </source>
</evidence>
<accession>A0A1R0Z9Q9</accession>
<protein>
    <submittedName>
        <fullName evidence="1">Uncharacterized protein</fullName>
    </submittedName>
</protein>
<gene>
    <name evidence="1" type="ORF">BSK65_26105</name>
</gene>
<dbReference type="AlphaFoldDB" id="A0A1R0Z9Q9"/>
<comment type="caution">
    <text evidence="1">The sequence shown here is derived from an EMBL/GenBank/DDBJ whole genome shotgun (WGS) entry which is preliminary data.</text>
</comment>
<proteinExistence type="predicted"/>
<evidence type="ECO:0000313" key="1">
    <source>
        <dbReference type="EMBL" id="OME65026.1"/>
    </source>
</evidence>
<name>A0A1R0Z9Q9_9BACL</name>